<dbReference type="InterPro" id="IPR050554">
    <property type="entry name" value="Met_Synthase/Corrinoid"/>
</dbReference>
<evidence type="ECO:0000256" key="2">
    <source>
        <dbReference type="ARBA" id="ARBA00022603"/>
    </source>
</evidence>
<proteinExistence type="inferred from homology"/>
<dbReference type="PANTHER" id="PTHR45833:SF1">
    <property type="entry name" value="METHIONINE SYNTHASE"/>
    <property type="match status" value="1"/>
</dbReference>
<dbReference type="Pfam" id="PF02574">
    <property type="entry name" value="S-methyl_trans"/>
    <property type="match status" value="1"/>
</dbReference>
<name>X1VNS6_9ZZZZ</name>
<keyword evidence="5" id="KW-0479">Metal-binding</keyword>
<dbReference type="GO" id="GO:0050667">
    <property type="term" value="P:homocysteine metabolic process"/>
    <property type="evidence" value="ECO:0007669"/>
    <property type="project" value="TreeGrafter"/>
</dbReference>
<dbReference type="PROSITE" id="PS50970">
    <property type="entry name" value="HCY"/>
    <property type="match status" value="1"/>
</dbReference>
<dbReference type="GO" id="GO:0008705">
    <property type="term" value="F:methionine synthase activity"/>
    <property type="evidence" value="ECO:0007669"/>
    <property type="project" value="TreeGrafter"/>
</dbReference>
<organism evidence="8">
    <name type="scientific">marine sediment metagenome</name>
    <dbReference type="NCBI Taxonomy" id="412755"/>
    <lineage>
        <taxon>unclassified sequences</taxon>
        <taxon>metagenomes</taxon>
        <taxon>ecological metagenomes</taxon>
    </lineage>
</organism>
<accession>X1VNS6</accession>
<reference evidence="8" key="1">
    <citation type="journal article" date="2014" name="Front. Microbiol.">
        <title>High frequency of phylogenetically diverse reductive dehalogenase-homologous genes in deep subseafloor sedimentary metagenomes.</title>
        <authorList>
            <person name="Kawai M."/>
            <person name="Futagami T."/>
            <person name="Toyoda A."/>
            <person name="Takaki Y."/>
            <person name="Nishi S."/>
            <person name="Hori S."/>
            <person name="Arai W."/>
            <person name="Tsubouchi T."/>
            <person name="Morono Y."/>
            <person name="Uchiyama I."/>
            <person name="Ito T."/>
            <person name="Fujiyama A."/>
            <person name="Inagaki F."/>
            <person name="Takami H."/>
        </authorList>
    </citation>
    <scope>NUCLEOTIDE SEQUENCE</scope>
    <source>
        <strain evidence="8">Expedition CK06-06</strain>
    </source>
</reference>
<keyword evidence="4" id="KW-0949">S-adenosyl-L-methionine</keyword>
<sequence length="254" mass="28360">HKQISEKIGKARSTITEIISISKIPKKIRNLCEEFSIKSRGTIIEIAKQENEDNMYRLITEVKKRELKREDKCHELNYAAAQLVSDVKPEEKFAAGSMGPTGKFLKPHGEYTEEEFEEAYALQAKALTEGGVDFLLIETQYDLKEALCALRGARKSSNLPVFVTMTFNRNPRGYFTIMGNSVAQCVEELEAQDVPAIGTNCTLNSADMVDLLKIMRDATPLPLIAQANAGQPSLSSDGKVTYSQEVEDYVKYIP</sequence>
<evidence type="ECO:0000256" key="3">
    <source>
        <dbReference type="ARBA" id="ARBA00022679"/>
    </source>
</evidence>
<dbReference type="InterPro" id="IPR003726">
    <property type="entry name" value="HCY_dom"/>
</dbReference>
<protein>
    <recommendedName>
        <fullName evidence="7">Hcy-binding domain-containing protein</fullName>
    </recommendedName>
</protein>
<dbReference type="SUPFAM" id="SSF82282">
    <property type="entry name" value="Homocysteine S-methyltransferase"/>
    <property type="match status" value="1"/>
</dbReference>
<dbReference type="InterPro" id="IPR036589">
    <property type="entry name" value="HCY_dom_sf"/>
</dbReference>
<feature type="domain" description="Hcy-binding" evidence="7">
    <location>
        <begin position="1"/>
        <end position="254"/>
    </location>
</feature>
<keyword evidence="2" id="KW-0489">Methyltransferase</keyword>
<evidence type="ECO:0000256" key="6">
    <source>
        <dbReference type="ARBA" id="ARBA00023285"/>
    </source>
</evidence>
<gene>
    <name evidence="8" type="ORF">S12H4_45608</name>
</gene>
<dbReference type="AlphaFoldDB" id="X1VNS6"/>
<dbReference type="PANTHER" id="PTHR45833">
    <property type="entry name" value="METHIONINE SYNTHASE"/>
    <property type="match status" value="1"/>
</dbReference>
<evidence type="ECO:0000256" key="4">
    <source>
        <dbReference type="ARBA" id="ARBA00022691"/>
    </source>
</evidence>
<comment type="similarity">
    <text evidence="1">Belongs to the vitamin-B12 dependent methionine synthase family.</text>
</comment>
<dbReference type="GO" id="GO:0046872">
    <property type="term" value="F:metal ion binding"/>
    <property type="evidence" value="ECO:0007669"/>
    <property type="project" value="UniProtKB-KW"/>
</dbReference>
<feature type="non-terminal residue" evidence="8">
    <location>
        <position position="1"/>
    </location>
</feature>
<keyword evidence="6" id="KW-0170">Cobalt</keyword>
<evidence type="ECO:0000256" key="5">
    <source>
        <dbReference type="ARBA" id="ARBA00022723"/>
    </source>
</evidence>
<dbReference type="GO" id="GO:0032259">
    <property type="term" value="P:methylation"/>
    <property type="evidence" value="ECO:0007669"/>
    <property type="project" value="UniProtKB-KW"/>
</dbReference>
<evidence type="ECO:0000259" key="7">
    <source>
        <dbReference type="PROSITE" id="PS50970"/>
    </source>
</evidence>
<dbReference type="Gene3D" id="3.20.20.330">
    <property type="entry name" value="Homocysteine-binding-like domain"/>
    <property type="match status" value="1"/>
</dbReference>
<evidence type="ECO:0000256" key="1">
    <source>
        <dbReference type="ARBA" id="ARBA00010398"/>
    </source>
</evidence>
<feature type="non-terminal residue" evidence="8">
    <location>
        <position position="254"/>
    </location>
</feature>
<comment type="caution">
    <text evidence="8">The sequence shown here is derived from an EMBL/GenBank/DDBJ whole genome shotgun (WGS) entry which is preliminary data.</text>
</comment>
<dbReference type="GO" id="GO:0005829">
    <property type="term" value="C:cytosol"/>
    <property type="evidence" value="ECO:0007669"/>
    <property type="project" value="TreeGrafter"/>
</dbReference>
<dbReference type="GO" id="GO:0046653">
    <property type="term" value="P:tetrahydrofolate metabolic process"/>
    <property type="evidence" value="ECO:0007669"/>
    <property type="project" value="TreeGrafter"/>
</dbReference>
<keyword evidence="3" id="KW-0808">Transferase</keyword>
<evidence type="ECO:0000313" key="8">
    <source>
        <dbReference type="EMBL" id="GAJ10500.1"/>
    </source>
</evidence>
<dbReference type="EMBL" id="BARW01028215">
    <property type="protein sequence ID" value="GAJ10500.1"/>
    <property type="molecule type" value="Genomic_DNA"/>
</dbReference>